<dbReference type="EMBL" id="QSBM01000007">
    <property type="protein sequence ID" value="RGX29711.1"/>
    <property type="molecule type" value="Genomic_DNA"/>
</dbReference>
<protein>
    <submittedName>
        <fullName evidence="1">Uncharacterized protein</fullName>
    </submittedName>
</protein>
<dbReference type="Proteomes" id="UP000283880">
    <property type="component" value="Unassembled WGS sequence"/>
</dbReference>
<accession>A0A413FG88</accession>
<proteinExistence type="predicted"/>
<name>A0A413FG88_9FIRM</name>
<organism evidence="1 2">
    <name type="scientific">Enterocloster asparagiformis</name>
    <dbReference type="NCBI Taxonomy" id="333367"/>
    <lineage>
        <taxon>Bacteria</taxon>
        <taxon>Bacillati</taxon>
        <taxon>Bacillota</taxon>
        <taxon>Clostridia</taxon>
        <taxon>Lachnospirales</taxon>
        <taxon>Lachnospiraceae</taxon>
        <taxon>Enterocloster</taxon>
    </lineage>
</organism>
<sequence>MKKEINWKTVATSLGCLAFMALVIFRPSFDARVAVEKKVGTAEGFTVTEVIGEKAVDQNRLLFLYLGEKGEIDCAAVKKTFGLYRAEAVFGYLPARESGPVESGGSRAHLLYCPYRQQGEWYLCYGVIADQDVANVSFGEQEMEELQYGGVRIVYCWGKGDPDADFSLRDAQGRELSLVKE</sequence>
<reference evidence="1 2" key="1">
    <citation type="submission" date="2018-08" db="EMBL/GenBank/DDBJ databases">
        <title>A genome reference for cultivated species of the human gut microbiota.</title>
        <authorList>
            <person name="Zou Y."/>
            <person name="Xue W."/>
            <person name="Luo G."/>
        </authorList>
    </citation>
    <scope>NUCLEOTIDE SEQUENCE [LARGE SCALE GENOMIC DNA]</scope>
    <source>
        <strain evidence="1 2">AF04-15</strain>
    </source>
</reference>
<evidence type="ECO:0000313" key="1">
    <source>
        <dbReference type="EMBL" id="RGX29711.1"/>
    </source>
</evidence>
<comment type="caution">
    <text evidence="1">The sequence shown here is derived from an EMBL/GenBank/DDBJ whole genome shotgun (WGS) entry which is preliminary data.</text>
</comment>
<evidence type="ECO:0000313" key="2">
    <source>
        <dbReference type="Proteomes" id="UP000283880"/>
    </source>
</evidence>
<dbReference type="AlphaFoldDB" id="A0A413FG88"/>
<gene>
    <name evidence="1" type="ORF">DWV29_11405</name>
</gene>
<dbReference type="RefSeq" id="WP_040412074.1">
    <property type="nucleotide sequence ID" value="NZ_JAWYJI010000042.1"/>
</dbReference>
<dbReference type="OrthoDB" id="2083196at2"/>